<accession>A0AAE3IL53</accession>
<sequence length="150" mass="17555">MWKIVIIIVLFLYACSPTPDLYEQTKAFRKMEWHAADTARFEFQIADTAASYNIYLVLRHQYAFAYNNIRINISKKSPADSLTSVSYNFKLGENSGWYGKTLEEIVEHRIRLNDKPVRFRAVPYTYSLHHRMPEGSLKNILHAGLRIQKI</sequence>
<keyword evidence="2" id="KW-1185">Reference proteome</keyword>
<dbReference type="Pfam" id="PF14109">
    <property type="entry name" value="GldH_lipo"/>
    <property type="match status" value="1"/>
</dbReference>
<comment type="caution">
    <text evidence="1">The sequence shown here is derived from an EMBL/GenBank/DDBJ whole genome shotgun (WGS) entry which is preliminary data.</text>
</comment>
<dbReference type="EMBL" id="JAOTPL010000001">
    <property type="protein sequence ID" value="MCU7692946.1"/>
    <property type="molecule type" value="Genomic_DNA"/>
</dbReference>
<dbReference type="RefSeq" id="WP_263036434.1">
    <property type="nucleotide sequence ID" value="NZ_JAOTPL010000001.1"/>
</dbReference>
<evidence type="ECO:0000313" key="1">
    <source>
        <dbReference type="EMBL" id="MCU7692946.1"/>
    </source>
</evidence>
<dbReference type="InterPro" id="IPR020018">
    <property type="entry name" value="Motility-assoc_lipoprot_GldH"/>
</dbReference>
<dbReference type="Proteomes" id="UP001209317">
    <property type="component" value="Unassembled WGS sequence"/>
</dbReference>
<protein>
    <submittedName>
        <fullName evidence="1">Gliding motility lipoprotein GldH</fullName>
    </submittedName>
</protein>
<organism evidence="1 2">
    <name type="scientific">Haoranjiania flava</name>
    <dbReference type="NCBI Taxonomy" id="1856322"/>
    <lineage>
        <taxon>Bacteria</taxon>
        <taxon>Pseudomonadati</taxon>
        <taxon>Bacteroidota</taxon>
        <taxon>Chitinophagia</taxon>
        <taxon>Chitinophagales</taxon>
        <taxon>Chitinophagaceae</taxon>
        <taxon>Haoranjiania</taxon>
    </lineage>
</organism>
<reference evidence="1" key="1">
    <citation type="submission" date="2022-10" db="EMBL/GenBank/DDBJ databases">
        <authorList>
            <person name="Kim H.S."/>
            <person name="Kim J.-S."/>
            <person name="Suh M.K."/>
            <person name="Eom M.K."/>
            <person name="Lee J.-S."/>
        </authorList>
    </citation>
    <scope>NUCLEOTIDE SEQUENCE</scope>
    <source>
        <strain evidence="1">LIP-5</strain>
    </source>
</reference>
<dbReference type="PROSITE" id="PS51257">
    <property type="entry name" value="PROKAR_LIPOPROTEIN"/>
    <property type="match status" value="1"/>
</dbReference>
<evidence type="ECO:0000313" key="2">
    <source>
        <dbReference type="Proteomes" id="UP001209317"/>
    </source>
</evidence>
<gene>
    <name evidence="1" type="ORF">OD355_00260</name>
</gene>
<name>A0AAE3IL53_9BACT</name>
<keyword evidence="1" id="KW-0449">Lipoprotein</keyword>
<dbReference type="AlphaFoldDB" id="A0AAE3IL53"/>
<proteinExistence type="predicted"/>